<gene>
    <name evidence="1" type="ordered locus">Nther_1066</name>
</gene>
<protein>
    <submittedName>
        <fullName evidence="1">Uncharacterized protein</fullName>
    </submittedName>
</protein>
<accession>B2A127</accession>
<organism evidence="1 2">
    <name type="scientific">Natranaerobius thermophilus (strain ATCC BAA-1301 / DSM 18059 / JW/NM-WN-LF)</name>
    <dbReference type="NCBI Taxonomy" id="457570"/>
    <lineage>
        <taxon>Bacteria</taxon>
        <taxon>Bacillati</taxon>
        <taxon>Bacillota</taxon>
        <taxon>Clostridia</taxon>
        <taxon>Natranaerobiales</taxon>
        <taxon>Natranaerobiaceae</taxon>
        <taxon>Natranaerobius</taxon>
    </lineage>
</organism>
<evidence type="ECO:0000313" key="1">
    <source>
        <dbReference type="EMBL" id="ACB84650.1"/>
    </source>
</evidence>
<evidence type="ECO:0000313" key="2">
    <source>
        <dbReference type="Proteomes" id="UP000001683"/>
    </source>
</evidence>
<dbReference type="RefSeq" id="WP_012447526.1">
    <property type="nucleotide sequence ID" value="NC_010718.1"/>
</dbReference>
<reference evidence="1 2" key="1">
    <citation type="submission" date="2008-04" db="EMBL/GenBank/DDBJ databases">
        <title>Complete sequence of chromosome of Natranaerobius thermophilus JW/NM-WN-LF.</title>
        <authorList>
            <consortium name="US DOE Joint Genome Institute"/>
            <person name="Copeland A."/>
            <person name="Lucas S."/>
            <person name="Lapidus A."/>
            <person name="Glavina del Rio T."/>
            <person name="Dalin E."/>
            <person name="Tice H."/>
            <person name="Bruce D."/>
            <person name="Goodwin L."/>
            <person name="Pitluck S."/>
            <person name="Chertkov O."/>
            <person name="Brettin T."/>
            <person name="Detter J.C."/>
            <person name="Han C."/>
            <person name="Kuske C.R."/>
            <person name="Schmutz J."/>
            <person name="Larimer F."/>
            <person name="Land M."/>
            <person name="Hauser L."/>
            <person name="Kyrpides N."/>
            <person name="Lykidis A."/>
            <person name="Mesbah N.M."/>
            <person name="Wiegel J."/>
        </authorList>
    </citation>
    <scope>NUCLEOTIDE SEQUENCE [LARGE SCALE GENOMIC DNA]</scope>
    <source>
        <strain evidence="2">ATCC BAA-1301 / DSM 18059 / JW/NM-WN-LF</strain>
    </source>
</reference>
<keyword evidence="2" id="KW-1185">Reference proteome</keyword>
<dbReference type="HOGENOM" id="CLU_2024244_0_0_9"/>
<sequence length="122" mass="14665">MEKIEQNTSLIIEGEHEYLENKLNSFLEKHKMKIVEKTTNKIFLKQGSYLITRLLGTWLAPTKLLPKQAIIEMEYLEENKIKINAQIEESIGVNTTNYSLRHKYMEFFEFWLYDFEKRIKDT</sequence>
<dbReference type="AlphaFoldDB" id="B2A127"/>
<dbReference type="Proteomes" id="UP000001683">
    <property type="component" value="Chromosome"/>
</dbReference>
<reference evidence="1 2" key="2">
    <citation type="journal article" date="2011" name="J. Bacteriol.">
        <title>Complete genome sequence of the anaerobic, halophilic alkalithermophile Natranaerobius thermophilus JW/NM-WN-LF.</title>
        <authorList>
            <person name="Zhao B."/>
            <person name="Mesbah N.M."/>
            <person name="Dalin E."/>
            <person name="Goodwin L."/>
            <person name="Nolan M."/>
            <person name="Pitluck S."/>
            <person name="Chertkov O."/>
            <person name="Brettin T.S."/>
            <person name="Han J."/>
            <person name="Larimer F.W."/>
            <person name="Land M.L."/>
            <person name="Hauser L."/>
            <person name="Kyrpides N."/>
            <person name="Wiegel J."/>
        </authorList>
    </citation>
    <scope>NUCLEOTIDE SEQUENCE [LARGE SCALE GENOMIC DNA]</scope>
    <source>
        <strain evidence="2">ATCC BAA-1301 / DSM 18059 / JW/NM-WN-LF</strain>
    </source>
</reference>
<name>B2A127_NATTJ</name>
<dbReference type="InParanoid" id="B2A127"/>
<dbReference type="STRING" id="457570.Nther_1066"/>
<dbReference type="EMBL" id="CP001034">
    <property type="protein sequence ID" value="ACB84650.1"/>
    <property type="molecule type" value="Genomic_DNA"/>
</dbReference>
<proteinExistence type="predicted"/>
<dbReference type="KEGG" id="nth:Nther_1066"/>